<dbReference type="GO" id="GO:0003676">
    <property type="term" value="F:nucleic acid binding"/>
    <property type="evidence" value="ECO:0007669"/>
    <property type="project" value="InterPro"/>
</dbReference>
<dbReference type="Pfam" id="PF01585">
    <property type="entry name" value="G-patch"/>
    <property type="match status" value="1"/>
</dbReference>
<dbReference type="GO" id="GO:0000776">
    <property type="term" value="C:kinetochore"/>
    <property type="evidence" value="ECO:0000318"/>
    <property type="project" value="GO_Central"/>
</dbReference>
<feature type="region of interest" description="Disordered" evidence="1">
    <location>
        <begin position="188"/>
        <end position="207"/>
    </location>
</feature>
<keyword evidence="4" id="KW-1185">Reference proteome</keyword>
<feature type="region of interest" description="Disordered" evidence="1">
    <location>
        <begin position="21"/>
        <end position="73"/>
    </location>
</feature>
<dbReference type="HOGENOM" id="CLU_046724_4_0_1"/>
<dbReference type="EMBL" id="GL377587">
    <property type="protein sequence ID" value="EFJ25348.1"/>
    <property type="molecule type" value="Genomic_DNA"/>
</dbReference>
<dbReference type="InterPro" id="IPR025239">
    <property type="entry name" value="DUF4187"/>
</dbReference>
<dbReference type="PANTHER" id="PTHR21032:SF0">
    <property type="entry name" value="G PATCH DOMAIN-CONTAINING PROTEIN 11"/>
    <property type="match status" value="1"/>
</dbReference>
<evidence type="ECO:0000313" key="4">
    <source>
        <dbReference type="Proteomes" id="UP000001514"/>
    </source>
</evidence>
<reference evidence="3 4" key="1">
    <citation type="journal article" date="2011" name="Science">
        <title>The Selaginella genome identifies genetic changes associated with the evolution of vascular plants.</title>
        <authorList>
            <person name="Banks J.A."/>
            <person name="Nishiyama T."/>
            <person name="Hasebe M."/>
            <person name="Bowman J.L."/>
            <person name="Gribskov M."/>
            <person name="dePamphilis C."/>
            <person name="Albert V.A."/>
            <person name="Aono N."/>
            <person name="Aoyama T."/>
            <person name="Ambrose B.A."/>
            <person name="Ashton N.W."/>
            <person name="Axtell M.J."/>
            <person name="Barker E."/>
            <person name="Barker M.S."/>
            <person name="Bennetzen J.L."/>
            <person name="Bonawitz N.D."/>
            <person name="Chapple C."/>
            <person name="Cheng C."/>
            <person name="Correa L.G."/>
            <person name="Dacre M."/>
            <person name="DeBarry J."/>
            <person name="Dreyer I."/>
            <person name="Elias M."/>
            <person name="Engstrom E.M."/>
            <person name="Estelle M."/>
            <person name="Feng L."/>
            <person name="Finet C."/>
            <person name="Floyd S.K."/>
            <person name="Frommer W.B."/>
            <person name="Fujita T."/>
            <person name="Gramzow L."/>
            <person name="Gutensohn M."/>
            <person name="Harholt J."/>
            <person name="Hattori M."/>
            <person name="Heyl A."/>
            <person name="Hirai T."/>
            <person name="Hiwatashi Y."/>
            <person name="Ishikawa M."/>
            <person name="Iwata M."/>
            <person name="Karol K.G."/>
            <person name="Koehler B."/>
            <person name="Kolukisaoglu U."/>
            <person name="Kubo M."/>
            <person name="Kurata T."/>
            <person name="Lalonde S."/>
            <person name="Li K."/>
            <person name="Li Y."/>
            <person name="Litt A."/>
            <person name="Lyons E."/>
            <person name="Manning G."/>
            <person name="Maruyama T."/>
            <person name="Michael T.P."/>
            <person name="Mikami K."/>
            <person name="Miyazaki S."/>
            <person name="Morinaga S."/>
            <person name="Murata T."/>
            <person name="Mueller-Roeber B."/>
            <person name="Nelson D.R."/>
            <person name="Obara M."/>
            <person name="Oguri Y."/>
            <person name="Olmstead R.G."/>
            <person name="Onodera N."/>
            <person name="Petersen B.L."/>
            <person name="Pils B."/>
            <person name="Prigge M."/>
            <person name="Rensing S.A."/>
            <person name="Riano-Pachon D.M."/>
            <person name="Roberts A.W."/>
            <person name="Sato Y."/>
            <person name="Scheller H.V."/>
            <person name="Schulz B."/>
            <person name="Schulz C."/>
            <person name="Shakirov E.V."/>
            <person name="Shibagaki N."/>
            <person name="Shinohara N."/>
            <person name="Shippen D.E."/>
            <person name="Soerensen I."/>
            <person name="Sotooka R."/>
            <person name="Sugimoto N."/>
            <person name="Sugita M."/>
            <person name="Sumikawa N."/>
            <person name="Tanurdzic M."/>
            <person name="Theissen G."/>
            <person name="Ulvskov P."/>
            <person name="Wakazuki S."/>
            <person name="Weng J.K."/>
            <person name="Willats W.W."/>
            <person name="Wipf D."/>
            <person name="Wolf P.G."/>
            <person name="Yang L."/>
            <person name="Zimmer A.D."/>
            <person name="Zhu Q."/>
            <person name="Mitros T."/>
            <person name="Hellsten U."/>
            <person name="Loque D."/>
            <person name="Otillar R."/>
            <person name="Salamov A."/>
            <person name="Schmutz J."/>
            <person name="Shapiro H."/>
            <person name="Lindquist E."/>
            <person name="Lucas S."/>
            <person name="Rokhsar D."/>
            <person name="Grigoriev I.V."/>
        </authorList>
    </citation>
    <scope>NUCLEOTIDE SEQUENCE [LARGE SCALE GENOMIC DNA]</scope>
</reference>
<dbReference type="InterPro" id="IPR000467">
    <property type="entry name" value="G_patch_dom"/>
</dbReference>
<feature type="compositionally biased region" description="Polar residues" evidence="1">
    <location>
        <begin position="64"/>
        <end position="73"/>
    </location>
</feature>
<dbReference type="Pfam" id="PF13821">
    <property type="entry name" value="DUF4187"/>
    <property type="match status" value="1"/>
</dbReference>
<feature type="compositionally biased region" description="Basic and acidic residues" evidence="1">
    <location>
        <begin position="51"/>
        <end position="63"/>
    </location>
</feature>
<feature type="domain" description="G-patch" evidence="2">
    <location>
        <begin position="77"/>
        <end position="123"/>
    </location>
</feature>
<dbReference type="Proteomes" id="UP000001514">
    <property type="component" value="Unassembled WGS sequence"/>
</dbReference>
<dbReference type="PANTHER" id="PTHR21032">
    <property type="entry name" value="G PATCH DOMAIN-CONTAINING PROTEIN 11"/>
    <property type="match status" value="1"/>
</dbReference>
<dbReference type="FunCoup" id="D8RR71">
    <property type="interactions" value="2265"/>
</dbReference>
<dbReference type="InParanoid" id="D8RR71"/>
<protein>
    <recommendedName>
        <fullName evidence="2">G-patch domain-containing protein</fullName>
    </recommendedName>
</protein>
<dbReference type="InterPro" id="IPR039249">
    <property type="entry name" value="GPATCH11"/>
</dbReference>
<dbReference type="AlphaFoldDB" id="D8RR71"/>
<evidence type="ECO:0000313" key="3">
    <source>
        <dbReference type="EMBL" id="EFJ25348.1"/>
    </source>
</evidence>
<organism evidence="4">
    <name type="scientific">Selaginella moellendorffii</name>
    <name type="common">Spikemoss</name>
    <dbReference type="NCBI Taxonomy" id="88036"/>
    <lineage>
        <taxon>Eukaryota</taxon>
        <taxon>Viridiplantae</taxon>
        <taxon>Streptophyta</taxon>
        <taxon>Embryophyta</taxon>
        <taxon>Tracheophyta</taxon>
        <taxon>Lycopodiopsida</taxon>
        <taxon>Selaginellales</taxon>
        <taxon>Selaginellaceae</taxon>
        <taxon>Selaginella</taxon>
    </lineage>
</organism>
<dbReference type="eggNOG" id="KOG1994">
    <property type="taxonomic scope" value="Eukaryota"/>
</dbReference>
<gene>
    <name evidence="3" type="ORF">SELMODRAFT_413964</name>
</gene>
<dbReference type="KEGG" id="smo:SELMODRAFT_413964"/>
<dbReference type="STRING" id="88036.D8RR71"/>
<dbReference type="OMA" id="YLRESHF"/>
<evidence type="ECO:0000256" key="1">
    <source>
        <dbReference type="SAM" id="MobiDB-lite"/>
    </source>
</evidence>
<name>D8RR71_SELML</name>
<sequence>MEGGGEDDDYMADLGCFLDPKHLQDGKKKAPIPAASSQTKESKGKLHWKDKRKESRERAKKSEQAQLTEGLNTAIPSSNIGFKLLQQMGYKPGGALGKHGQGALEPLKVDVKHSRTGLGVDERERRFKARAAKQQEIQRDLKRKIDDVSRRDFQDRQRSSWQAGKISRDYKKAASALAQLEELAGISRGEVKREDDNGDDDKEEEEDEVVVTEEDLMRIVEDLRRRFFYCVYCGCKKRKIMSDANITSCTLLQLSKGERHAIDRCPHQADADANNIPRFMILGKGCSGSVRCVRRRVRVGRQRSVML</sequence>
<dbReference type="PROSITE" id="PS50174">
    <property type="entry name" value="G_PATCH"/>
    <property type="match status" value="1"/>
</dbReference>
<feature type="compositionally biased region" description="Acidic residues" evidence="1">
    <location>
        <begin position="196"/>
        <end position="207"/>
    </location>
</feature>
<proteinExistence type="predicted"/>
<evidence type="ECO:0000259" key="2">
    <source>
        <dbReference type="PROSITE" id="PS50174"/>
    </source>
</evidence>
<dbReference type="SMART" id="SM00443">
    <property type="entry name" value="G_patch"/>
    <property type="match status" value="1"/>
</dbReference>
<accession>D8RR71</accession>
<dbReference type="Gramene" id="EFJ25348">
    <property type="protein sequence ID" value="EFJ25348"/>
    <property type="gene ID" value="SELMODRAFT_413964"/>
</dbReference>